<evidence type="ECO:0000256" key="1">
    <source>
        <dbReference type="SAM" id="Phobius"/>
    </source>
</evidence>
<evidence type="ECO:0000313" key="3">
    <source>
        <dbReference type="Proteomes" id="UP000290572"/>
    </source>
</evidence>
<gene>
    <name evidence="2" type="ORF">ROHU_004203</name>
</gene>
<keyword evidence="1" id="KW-1133">Transmembrane helix</keyword>
<keyword evidence="3" id="KW-1185">Reference proteome</keyword>
<sequence>MNPRPVTNNYKDDEVRPVKQDIIDAIIKMNKNCGEWSWTNTCEHVATSIRYGEAHATCQQRTTKYSSVSQSETDNDTLDVEIENILFKIYQYFHIYTVRTESLKEYYYLVYCFAITAVCVLLIIAGVTECRISISDLFFVSLNCYIISNNSAYNT</sequence>
<organism evidence="2 3">
    <name type="scientific">Labeo rohita</name>
    <name type="common">Indian major carp</name>
    <name type="synonym">Cyprinus rohita</name>
    <dbReference type="NCBI Taxonomy" id="84645"/>
    <lineage>
        <taxon>Eukaryota</taxon>
        <taxon>Metazoa</taxon>
        <taxon>Chordata</taxon>
        <taxon>Craniata</taxon>
        <taxon>Vertebrata</taxon>
        <taxon>Euteleostomi</taxon>
        <taxon>Actinopterygii</taxon>
        <taxon>Neopterygii</taxon>
        <taxon>Teleostei</taxon>
        <taxon>Ostariophysi</taxon>
        <taxon>Cypriniformes</taxon>
        <taxon>Cyprinidae</taxon>
        <taxon>Labeoninae</taxon>
        <taxon>Labeonini</taxon>
        <taxon>Labeo</taxon>
    </lineage>
</organism>
<proteinExistence type="predicted"/>
<dbReference type="AlphaFoldDB" id="A0A498NPU7"/>
<name>A0A498NPU7_LABRO</name>
<keyword evidence="1" id="KW-0812">Transmembrane</keyword>
<feature type="transmembrane region" description="Helical" evidence="1">
    <location>
        <begin position="106"/>
        <end position="127"/>
    </location>
</feature>
<reference evidence="2 3" key="1">
    <citation type="submission" date="2018-03" db="EMBL/GenBank/DDBJ databases">
        <title>Draft genome sequence of Rohu Carp (Labeo rohita).</title>
        <authorList>
            <person name="Das P."/>
            <person name="Kushwaha B."/>
            <person name="Joshi C.G."/>
            <person name="Kumar D."/>
            <person name="Nagpure N.S."/>
            <person name="Sahoo L."/>
            <person name="Das S.P."/>
            <person name="Bit A."/>
            <person name="Patnaik S."/>
            <person name="Meher P.K."/>
            <person name="Jayasankar P."/>
            <person name="Koringa P.G."/>
            <person name="Patel N.V."/>
            <person name="Hinsu A.T."/>
            <person name="Kumar R."/>
            <person name="Pandey M."/>
            <person name="Agarwal S."/>
            <person name="Srivastava S."/>
            <person name="Singh M."/>
            <person name="Iquebal M.A."/>
            <person name="Jaiswal S."/>
            <person name="Angadi U.B."/>
            <person name="Kumar N."/>
            <person name="Raza M."/>
            <person name="Shah T.M."/>
            <person name="Rai A."/>
            <person name="Jena J.K."/>
        </authorList>
    </citation>
    <scope>NUCLEOTIDE SEQUENCE [LARGE SCALE GENOMIC DNA]</scope>
    <source>
        <strain evidence="2">DASCIFA01</strain>
        <tissue evidence="2">Testis</tissue>
    </source>
</reference>
<keyword evidence="1" id="KW-0472">Membrane</keyword>
<evidence type="ECO:0000313" key="2">
    <source>
        <dbReference type="EMBL" id="RXN33985.1"/>
    </source>
</evidence>
<protein>
    <submittedName>
        <fullName evidence="2">Golgin subfamily A member 6C</fullName>
    </submittedName>
</protein>
<comment type="caution">
    <text evidence="2">The sequence shown here is derived from an EMBL/GenBank/DDBJ whole genome shotgun (WGS) entry which is preliminary data.</text>
</comment>
<dbReference type="EMBL" id="QBIY01011221">
    <property type="protein sequence ID" value="RXN33985.1"/>
    <property type="molecule type" value="Genomic_DNA"/>
</dbReference>
<dbReference type="Proteomes" id="UP000290572">
    <property type="component" value="Unassembled WGS sequence"/>
</dbReference>
<accession>A0A498NPU7</accession>